<dbReference type="InterPro" id="IPR000835">
    <property type="entry name" value="HTH_MarR-typ"/>
</dbReference>
<dbReference type="RefSeq" id="WP_218469018.1">
    <property type="nucleotide sequence ID" value="NZ_BAABJN010000008.1"/>
</dbReference>
<accession>A0ABX8REV3</accession>
<gene>
    <name evidence="2" type="ORF">KV110_21175</name>
</gene>
<name>A0ABX8REV3_NOCIO</name>
<organism evidence="2 3">
    <name type="scientific">Nocardia iowensis</name>
    <dbReference type="NCBI Taxonomy" id="204891"/>
    <lineage>
        <taxon>Bacteria</taxon>
        <taxon>Bacillati</taxon>
        <taxon>Actinomycetota</taxon>
        <taxon>Actinomycetes</taxon>
        <taxon>Mycobacteriales</taxon>
        <taxon>Nocardiaceae</taxon>
        <taxon>Nocardia</taxon>
    </lineage>
</organism>
<dbReference type="PANTHER" id="PTHR33164:SF43">
    <property type="entry name" value="HTH-TYPE TRANSCRIPTIONAL REPRESSOR YETL"/>
    <property type="match status" value="1"/>
</dbReference>
<dbReference type="PANTHER" id="PTHR33164">
    <property type="entry name" value="TRANSCRIPTIONAL REGULATOR, MARR FAMILY"/>
    <property type="match status" value="1"/>
</dbReference>
<feature type="domain" description="HTH marR-type" evidence="1">
    <location>
        <begin position="9"/>
        <end position="141"/>
    </location>
</feature>
<sequence>MTTPAPRLRALPSRLLSQAAAHGDRLVSTGLARIGARKWHYAVLATLAEWGPSSQAELSRRTGIYRSDMVAVLNELERDGYAERVPDPDDQRRNVITLTESGTVRLRELDVVLTGLQNELLTPLTATQRKQLAALLTKLVDHHSANS</sequence>
<dbReference type="InterPro" id="IPR039422">
    <property type="entry name" value="MarR/SlyA-like"/>
</dbReference>
<dbReference type="EMBL" id="CP078145">
    <property type="protein sequence ID" value="QXN88135.1"/>
    <property type="molecule type" value="Genomic_DNA"/>
</dbReference>
<dbReference type="Pfam" id="PF12802">
    <property type="entry name" value="MarR_2"/>
    <property type="match status" value="1"/>
</dbReference>
<proteinExistence type="predicted"/>
<evidence type="ECO:0000313" key="3">
    <source>
        <dbReference type="Proteomes" id="UP000694257"/>
    </source>
</evidence>
<dbReference type="PROSITE" id="PS50995">
    <property type="entry name" value="HTH_MARR_2"/>
    <property type="match status" value="1"/>
</dbReference>
<keyword evidence="3" id="KW-1185">Reference proteome</keyword>
<protein>
    <submittedName>
        <fullName evidence="2">MarR family transcriptional regulator</fullName>
    </submittedName>
</protein>
<dbReference type="Proteomes" id="UP000694257">
    <property type="component" value="Chromosome"/>
</dbReference>
<dbReference type="SMART" id="SM00347">
    <property type="entry name" value="HTH_MARR"/>
    <property type="match status" value="1"/>
</dbReference>
<reference evidence="2 3" key="1">
    <citation type="submission" date="2021-07" db="EMBL/GenBank/DDBJ databases">
        <title>Whole Genome Sequence of Nocardia Iowensis.</title>
        <authorList>
            <person name="Lamm A."/>
            <person name="Collins-Fairclough A.M."/>
            <person name="Bunk B."/>
            <person name="Sproer C."/>
        </authorList>
    </citation>
    <scope>NUCLEOTIDE SEQUENCE [LARGE SCALE GENOMIC DNA]</scope>
    <source>
        <strain evidence="2 3">NRRL 5646</strain>
    </source>
</reference>
<evidence type="ECO:0000313" key="2">
    <source>
        <dbReference type="EMBL" id="QXN88135.1"/>
    </source>
</evidence>
<evidence type="ECO:0000259" key="1">
    <source>
        <dbReference type="PROSITE" id="PS50995"/>
    </source>
</evidence>